<dbReference type="PANTHER" id="PTHR20961">
    <property type="entry name" value="GLYCOSYLTRANSFERASE"/>
    <property type="match status" value="1"/>
</dbReference>
<gene>
    <name evidence="6" type="ORF">Poli38472_010846</name>
</gene>
<dbReference type="GO" id="GO:0016757">
    <property type="term" value="F:glycosyltransferase activity"/>
    <property type="evidence" value="ECO:0007669"/>
    <property type="project" value="UniProtKB-KW"/>
</dbReference>
<dbReference type="InterPro" id="IPR007657">
    <property type="entry name" value="Glycosyltransferase_61"/>
</dbReference>
<keyword evidence="3" id="KW-0325">Glycoprotein</keyword>
<keyword evidence="1" id="KW-0328">Glycosyltransferase</keyword>
<evidence type="ECO:0000256" key="4">
    <source>
        <dbReference type="SAM" id="Phobius"/>
    </source>
</evidence>
<dbReference type="Pfam" id="PF04577">
    <property type="entry name" value="Glyco_transf_61"/>
    <property type="match status" value="1"/>
</dbReference>
<evidence type="ECO:0000256" key="3">
    <source>
        <dbReference type="ARBA" id="ARBA00023180"/>
    </source>
</evidence>
<proteinExistence type="predicted"/>
<feature type="domain" description="Glycosyltransferase 61 catalytic" evidence="5">
    <location>
        <begin position="386"/>
        <end position="483"/>
    </location>
</feature>
<comment type="caution">
    <text evidence="6">The sequence shown here is derived from an EMBL/GenBank/DDBJ whole genome shotgun (WGS) entry which is preliminary data.</text>
</comment>
<dbReference type="AlphaFoldDB" id="A0A8K1FKJ3"/>
<keyword evidence="4" id="KW-1133">Transmembrane helix</keyword>
<protein>
    <recommendedName>
        <fullName evidence="5">Glycosyltransferase 61 catalytic domain-containing protein</fullName>
    </recommendedName>
</protein>
<organism evidence="6 7">
    <name type="scientific">Pythium oligandrum</name>
    <name type="common">Mycoparasitic fungus</name>
    <dbReference type="NCBI Taxonomy" id="41045"/>
    <lineage>
        <taxon>Eukaryota</taxon>
        <taxon>Sar</taxon>
        <taxon>Stramenopiles</taxon>
        <taxon>Oomycota</taxon>
        <taxon>Peronosporomycetes</taxon>
        <taxon>Pythiales</taxon>
        <taxon>Pythiaceae</taxon>
        <taxon>Pythium</taxon>
    </lineage>
</organism>
<evidence type="ECO:0000313" key="7">
    <source>
        <dbReference type="Proteomes" id="UP000794436"/>
    </source>
</evidence>
<keyword evidence="7" id="KW-1185">Reference proteome</keyword>
<sequence>MCRLAGGWQALIKERNVRAAWKKNLRPSLRSLPATAHLVMVMQNRLRSADPSETVGFLESGESSLPPVERATTARSSRWGYKALIASVVVLGGFCVGSTVVALKIHHNAEKLAQCHLERDYGMISALNESQSTHCQKNGTEVTSTYTHYAYEDAGIRSTVFTNLVVDFRSTKVFKPIKKISQDGHRHDPRFKYGSTNVHCVCESAQNSEHGQPPVWNEIFAEYPGDNYDVCQLMTPQKQQLLLSNEPQDDTGAETHEVTRVKTNAIVLARRDDHNPFFQISAALNAWMMMKVVGWTPDTTQLVYLDDGFPSPIDILQRAILAPMHPVIPGRDLLKTVAHFDSVMIAPFEFSGPMMQHLNDKEPCGHNNLISDFRKHALEQMRVPLMKQDPTTCLVTIITRRPYDGRMVQRKWLNEDDVLDKMIREYAKEGVYKHSTCRFQSVDFVHLSLSAQMRLMVESDVVIGMHGAGMVNVLWTRPETLVIEIFPKKRYRWGYRNLCQFVGCRWHQFRGGEDIRTGKTANDNDKTIPYGEWHAFFHPLFRKSLGEMENRVYYELEGDYASTLPRALHLPLLLGSLGLIAAVYRQLSRREDTKSVN</sequence>
<keyword evidence="4" id="KW-0472">Membrane</keyword>
<accession>A0A8K1FKJ3</accession>
<evidence type="ECO:0000259" key="5">
    <source>
        <dbReference type="Pfam" id="PF04577"/>
    </source>
</evidence>
<dbReference type="EMBL" id="SPLM01000075">
    <property type="protein sequence ID" value="TMW61783.1"/>
    <property type="molecule type" value="Genomic_DNA"/>
</dbReference>
<name>A0A8K1FKJ3_PYTOL</name>
<evidence type="ECO:0000313" key="6">
    <source>
        <dbReference type="EMBL" id="TMW61783.1"/>
    </source>
</evidence>
<dbReference type="InterPro" id="IPR049625">
    <property type="entry name" value="Glyco_transf_61_cat"/>
</dbReference>
<keyword evidence="2" id="KW-0808">Transferase</keyword>
<keyword evidence="4" id="KW-0812">Transmembrane</keyword>
<evidence type="ECO:0000256" key="2">
    <source>
        <dbReference type="ARBA" id="ARBA00022679"/>
    </source>
</evidence>
<evidence type="ECO:0000256" key="1">
    <source>
        <dbReference type="ARBA" id="ARBA00022676"/>
    </source>
</evidence>
<dbReference type="PANTHER" id="PTHR20961:SF124">
    <property type="entry name" value="GLYCOSYLTRANSFERASE"/>
    <property type="match status" value="1"/>
</dbReference>
<feature type="transmembrane region" description="Helical" evidence="4">
    <location>
        <begin position="83"/>
        <end position="103"/>
    </location>
</feature>
<dbReference type="Proteomes" id="UP000794436">
    <property type="component" value="Unassembled WGS sequence"/>
</dbReference>
<reference evidence="6" key="1">
    <citation type="submission" date="2019-03" db="EMBL/GenBank/DDBJ databases">
        <title>Long read genome sequence of the mycoparasitic Pythium oligandrum ATCC 38472 isolated from sugarbeet rhizosphere.</title>
        <authorList>
            <person name="Gaulin E."/>
        </authorList>
    </citation>
    <scope>NUCLEOTIDE SEQUENCE</scope>
    <source>
        <strain evidence="6">ATCC 38472_TT</strain>
    </source>
</reference>
<dbReference type="OrthoDB" id="1892506at2759"/>